<comment type="caution">
    <text evidence="1">The sequence shown here is derived from an EMBL/GenBank/DDBJ whole genome shotgun (WGS) entry which is preliminary data.</text>
</comment>
<protein>
    <recommendedName>
        <fullName evidence="2">Toprim domain-containing protein</fullName>
    </recommendedName>
</protein>
<dbReference type="InterPro" id="IPR034154">
    <property type="entry name" value="TOPRIM_DnaG/twinkle"/>
</dbReference>
<dbReference type="EMBL" id="LAZR01046870">
    <property type="protein sequence ID" value="KKK95535.1"/>
    <property type="molecule type" value="Genomic_DNA"/>
</dbReference>
<dbReference type="Gene3D" id="3.90.580.10">
    <property type="entry name" value="Zinc finger, CHC2-type domain"/>
    <property type="match status" value="1"/>
</dbReference>
<dbReference type="GO" id="GO:0006260">
    <property type="term" value="P:DNA replication"/>
    <property type="evidence" value="ECO:0007669"/>
    <property type="project" value="InterPro"/>
</dbReference>
<accession>A0A0F9ABB5</accession>
<dbReference type="AlphaFoldDB" id="A0A0F9ABB5"/>
<dbReference type="GO" id="GO:0008270">
    <property type="term" value="F:zinc ion binding"/>
    <property type="evidence" value="ECO:0007669"/>
    <property type="project" value="InterPro"/>
</dbReference>
<sequence>MNFRETNKRLLERGLEFCEEHLPGGEVSGDEYVCSDLHGGHGRSCSVNLTTGRWADFSQDQKGGDLISLFAAKRGLKQYDALGHCEAWLAGDEKLPETNSRSLPETNGDDPFWWKSEFADKIWEYKDAAGHVVCEVKRWNAQLEQKRSKVIRPWSPDTQKYEWPNTDFRPLLYLDEVLNSEGPVVLVGGEKCADAIREMGGVGTTVMGGESTIRKADLSVLEDRDVILWPDNDAAGEKWATELIEALKQAEVGSVRVVAVPKDKPLKWDAADAELDERKDLISSAFESRPVARGLQFLRLDEISQGEPPKRSWLMRGSILQGKPSILFGPG</sequence>
<proteinExistence type="predicted"/>
<dbReference type="SUPFAM" id="SSF57783">
    <property type="entry name" value="Zinc beta-ribbon"/>
    <property type="match status" value="1"/>
</dbReference>
<dbReference type="GO" id="GO:0003677">
    <property type="term" value="F:DNA binding"/>
    <property type="evidence" value="ECO:0007669"/>
    <property type="project" value="InterPro"/>
</dbReference>
<organism evidence="1">
    <name type="scientific">marine sediment metagenome</name>
    <dbReference type="NCBI Taxonomy" id="412755"/>
    <lineage>
        <taxon>unclassified sequences</taxon>
        <taxon>metagenomes</taxon>
        <taxon>ecological metagenomes</taxon>
    </lineage>
</organism>
<name>A0A0F9ABB5_9ZZZZ</name>
<gene>
    <name evidence="1" type="ORF">LCGC14_2671810</name>
</gene>
<evidence type="ECO:0008006" key="2">
    <source>
        <dbReference type="Google" id="ProtNLM"/>
    </source>
</evidence>
<feature type="non-terminal residue" evidence="1">
    <location>
        <position position="331"/>
    </location>
</feature>
<dbReference type="Gene3D" id="3.40.1360.10">
    <property type="match status" value="1"/>
</dbReference>
<evidence type="ECO:0000313" key="1">
    <source>
        <dbReference type="EMBL" id="KKK95535.1"/>
    </source>
</evidence>
<dbReference type="Pfam" id="PF13155">
    <property type="entry name" value="Toprim_2"/>
    <property type="match status" value="1"/>
</dbReference>
<dbReference type="InterPro" id="IPR036977">
    <property type="entry name" value="DNA_primase_Znf_CHC2"/>
</dbReference>
<reference evidence="1" key="1">
    <citation type="journal article" date="2015" name="Nature">
        <title>Complex archaea that bridge the gap between prokaryotes and eukaryotes.</title>
        <authorList>
            <person name="Spang A."/>
            <person name="Saw J.H."/>
            <person name="Jorgensen S.L."/>
            <person name="Zaremba-Niedzwiedzka K."/>
            <person name="Martijn J."/>
            <person name="Lind A.E."/>
            <person name="van Eijk R."/>
            <person name="Schleper C."/>
            <person name="Guy L."/>
            <person name="Ettema T.J."/>
        </authorList>
    </citation>
    <scope>NUCLEOTIDE SEQUENCE</scope>
</reference>
<dbReference type="CDD" id="cd01029">
    <property type="entry name" value="TOPRIM_primases"/>
    <property type="match status" value="1"/>
</dbReference>